<evidence type="ECO:0000256" key="3">
    <source>
        <dbReference type="ARBA" id="ARBA00022884"/>
    </source>
</evidence>
<evidence type="ECO:0000256" key="7">
    <source>
        <dbReference type="HAMAP-Rule" id="MF_01331"/>
    </source>
</evidence>
<evidence type="ECO:0000313" key="11">
    <source>
        <dbReference type="EMBL" id="MDJ1157295.1"/>
    </source>
</evidence>
<dbReference type="GO" id="GO:0005840">
    <property type="term" value="C:ribosome"/>
    <property type="evidence" value="ECO:0007669"/>
    <property type="project" value="UniProtKB-KW"/>
</dbReference>
<dbReference type="PANTHER" id="PTHR13501">
    <property type="entry name" value="CHLOROPLAST 50S RIBOSOMAL PROTEIN L22-RELATED"/>
    <property type="match status" value="1"/>
</dbReference>
<dbReference type="CDD" id="cd00336">
    <property type="entry name" value="Ribosomal_L22"/>
    <property type="match status" value="1"/>
</dbReference>
<reference evidence="11 12" key="1">
    <citation type="submission" date="2023-05" db="EMBL/GenBank/DDBJ databases">
        <title>Chelatococcus sp. nov., a moderately thermophilic bacterium isolated from hot spring microbial mat.</title>
        <authorList>
            <person name="Hu C.-J."/>
            <person name="Li W.-J."/>
        </authorList>
    </citation>
    <scope>NUCLEOTIDE SEQUENCE [LARGE SCALE GENOMIC DNA]</scope>
    <source>
        <strain evidence="11 12">SYSU G07232</strain>
    </source>
</reference>
<evidence type="ECO:0000256" key="9">
    <source>
        <dbReference type="RuleBase" id="RU004006"/>
    </source>
</evidence>
<evidence type="ECO:0000256" key="5">
    <source>
        <dbReference type="ARBA" id="ARBA00023274"/>
    </source>
</evidence>
<dbReference type="InterPro" id="IPR047867">
    <property type="entry name" value="Ribosomal_uL22_bac/org-type"/>
</dbReference>
<evidence type="ECO:0000256" key="1">
    <source>
        <dbReference type="ARBA" id="ARBA00009451"/>
    </source>
</evidence>
<comment type="similarity">
    <text evidence="1 7 8">Belongs to the universal ribosomal protein uL22 family.</text>
</comment>
<dbReference type="Gene3D" id="3.90.470.10">
    <property type="entry name" value="Ribosomal protein L22/L17"/>
    <property type="match status" value="1"/>
</dbReference>
<keyword evidence="3 7" id="KW-0694">RNA-binding</keyword>
<keyword evidence="5 7" id="KW-0687">Ribonucleoprotein</keyword>
<dbReference type="RefSeq" id="WP_283739256.1">
    <property type="nucleotide sequence ID" value="NZ_JASJEV010000001.1"/>
</dbReference>
<keyword evidence="4 7" id="KW-0689">Ribosomal protein</keyword>
<dbReference type="SUPFAM" id="SSF54843">
    <property type="entry name" value="Ribosomal protein L22"/>
    <property type="match status" value="1"/>
</dbReference>
<keyword evidence="2 7" id="KW-0699">rRNA-binding</keyword>
<protein>
    <recommendedName>
        <fullName evidence="6 7">Large ribosomal subunit protein uL22</fullName>
    </recommendedName>
</protein>
<dbReference type="HAMAP" id="MF_01331_B">
    <property type="entry name" value="Ribosomal_uL22_B"/>
    <property type="match status" value="1"/>
</dbReference>
<keyword evidence="12" id="KW-1185">Reference proteome</keyword>
<evidence type="ECO:0000256" key="10">
    <source>
        <dbReference type="RuleBase" id="RU004008"/>
    </source>
</evidence>
<evidence type="ECO:0000256" key="6">
    <source>
        <dbReference type="ARBA" id="ARBA00035207"/>
    </source>
</evidence>
<evidence type="ECO:0000256" key="4">
    <source>
        <dbReference type="ARBA" id="ARBA00022980"/>
    </source>
</evidence>
<proteinExistence type="inferred from homology"/>
<gene>
    <name evidence="7 11" type="primary">rplV</name>
    <name evidence="11" type="ORF">QNA08_03450</name>
</gene>
<dbReference type="InterPro" id="IPR001063">
    <property type="entry name" value="Ribosomal_uL22"/>
</dbReference>
<dbReference type="NCBIfam" id="TIGR01044">
    <property type="entry name" value="rplV_bact"/>
    <property type="match status" value="1"/>
</dbReference>
<dbReference type="InterPro" id="IPR005727">
    <property type="entry name" value="Ribosomal_uL22_bac/chlpt-type"/>
</dbReference>
<dbReference type="Pfam" id="PF00237">
    <property type="entry name" value="Ribosomal_L22"/>
    <property type="match status" value="1"/>
</dbReference>
<name>A0ABT7AD40_9HYPH</name>
<evidence type="ECO:0000256" key="8">
    <source>
        <dbReference type="RuleBase" id="RU004005"/>
    </source>
</evidence>
<dbReference type="Proteomes" id="UP001321492">
    <property type="component" value="Unassembled WGS sequence"/>
</dbReference>
<evidence type="ECO:0000256" key="2">
    <source>
        <dbReference type="ARBA" id="ARBA00022730"/>
    </source>
</evidence>
<dbReference type="InterPro" id="IPR036394">
    <property type="entry name" value="Ribosomal_uL22_sf"/>
</dbReference>
<evidence type="ECO:0000313" key="12">
    <source>
        <dbReference type="Proteomes" id="UP001321492"/>
    </source>
</evidence>
<sequence length="126" mass="13809">MGKQAHPRALADNEARAVTRNLRVSPQKLNLVAALIRGKKVSTALADLEFSRKRISGDVKKTLESAIANAENNHDLDVDDLVVAEAFVGKALVMKRFHARARGRGARIEKPFSNLTIVVREVAEKA</sequence>
<dbReference type="EMBL" id="JASJEV010000001">
    <property type="protein sequence ID" value="MDJ1157295.1"/>
    <property type="molecule type" value="Genomic_DNA"/>
</dbReference>
<dbReference type="PANTHER" id="PTHR13501:SF8">
    <property type="entry name" value="LARGE RIBOSOMAL SUBUNIT PROTEIN UL22M"/>
    <property type="match status" value="1"/>
</dbReference>
<dbReference type="InterPro" id="IPR018260">
    <property type="entry name" value="Ribosomal_uL22_CS"/>
</dbReference>
<dbReference type="PROSITE" id="PS00464">
    <property type="entry name" value="RIBOSOMAL_L22"/>
    <property type="match status" value="1"/>
</dbReference>
<comment type="function">
    <text evidence="7">The globular domain of the protein is located near the polypeptide exit tunnel on the outside of the subunit, while an extended beta-hairpin is found that lines the wall of the exit tunnel in the center of the 70S ribosome.</text>
</comment>
<comment type="subunit">
    <text evidence="7 9">Part of the 50S ribosomal subunit.</text>
</comment>
<comment type="caution">
    <text evidence="11">The sequence shown here is derived from an EMBL/GenBank/DDBJ whole genome shotgun (WGS) entry which is preliminary data.</text>
</comment>
<organism evidence="11 12">
    <name type="scientific">Chelatococcus albus</name>
    <dbReference type="NCBI Taxonomy" id="3047466"/>
    <lineage>
        <taxon>Bacteria</taxon>
        <taxon>Pseudomonadati</taxon>
        <taxon>Pseudomonadota</taxon>
        <taxon>Alphaproteobacteria</taxon>
        <taxon>Hyphomicrobiales</taxon>
        <taxon>Chelatococcaceae</taxon>
        <taxon>Chelatococcus</taxon>
    </lineage>
</organism>
<comment type="function">
    <text evidence="7 10">This protein binds specifically to 23S rRNA; its binding is stimulated by other ribosomal proteins, e.g., L4, L17, and L20. It is important during the early stages of 50S assembly. It makes multiple contacts with different domains of the 23S rRNA in the assembled 50S subunit and ribosome.</text>
</comment>
<accession>A0ABT7AD40</accession>